<protein>
    <submittedName>
        <fullName evidence="3">Uncharacterized protein DUF4105</fullName>
    </submittedName>
</protein>
<keyword evidence="1" id="KW-0812">Transmembrane</keyword>
<feature type="transmembrane region" description="Helical" evidence="1">
    <location>
        <begin position="42"/>
        <end position="59"/>
    </location>
</feature>
<organism evidence="3 4">
    <name type="scientific">Victivallis vadensis</name>
    <dbReference type="NCBI Taxonomy" id="172901"/>
    <lineage>
        <taxon>Bacteria</taxon>
        <taxon>Pseudomonadati</taxon>
        <taxon>Lentisphaerota</taxon>
        <taxon>Lentisphaeria</taxon>
        <taxon>Victivallales</taxon>
        <taxon>Victivallaceae</taxon>
        <taxon>Victivallis</taxon>
    </lineage>
</organism>
<evidence type="ECO:0000313" key="3">
    <source>
        <dbReference type="EMBL" id="PVY42621.1"/>
    </source>
</evidence>
<proteinExistence type="predicted"/>
<sequence length="332" mass="38363">MNFKTLSTVCRRRILKPLSAVLLGLAALWCTGAVHYTIWAGIGPVIFLLLAAALLTLGFRNRNYWYGLTGLELAVIVWFAALTPERQFRDTKWQRPWGRMPQTAFNGTLAAVRDIRDFKYRTPEDYDIHYIDGTYDIDQVRTVDVAVSHWDGMEKIAHTMLSFGFADGRYLALSMETRLPEGKEQGFLPGFYKQYEIIMVLATEEDLFKLRTDYRGEELYLYRTNATPEQARQMFRLLLEGADRLYREPAYYNSITQNCTTSLAPLLRLINPSFEGDIRLLLNGESDQLLYELGYLKHRDGESFPELKKRRYVNQYLGAPVSDYSAAIRQNL</sequence>
<dbReference type="EMBL" id="QEKH01000011">
    <property type="protein sequence ID" value="PVY42621.1"/>
    <property type="molecule type" value="Genomic_DNA"/>
</dbReference>
<feature type="transmembrane region" description="Helical" evidence="1">
    <location>
        <begin position="64"/>
        <end position="82"/>
    </location>
</feature>
<accession>A0A2U1B1Y6</accession>
<dbReference type="GeneID" id="78295126"/>
<gene>
    <name evidence="3" type="ORF">C8D82_11178</name>
</gene>
<dbReference type="RefSeq" id="WP_116883812.1">
    <property type="nucleotide sequence ID" value="NZ_CABMMC010000181.1"/>
</dbReference>
<dbReference type="InterPro" id="IPR025178">
    <property type="entry name" value="Lnb_N"/>
</dbReference>
<keyword evidence="4" id="KW-1185">Reference proteome</keyword>
<evidence type="ECO:0000259" key="2">
    <source>
        <dbReference type="Pfam" id="PF13387"/>
    </source>
</evidence>
<dbReference type="AlphaFoldDB" id="A0A2U1B1Y6"/>
<evidence type="ECO:0000313" key="4">
    <source>
        <dbReference type="Proteomes" id="UP000245959"/>
    </source>
</evidence>
<comment type="caution">
    <text evidence="3">The sequence shown here is derived from an EMBL/GenBank/DDBJ whole genome shotgun (WGS) entry which is preliminary data.</text>
</comment>
<dbReference type="Pfam" id="PF13387">
    <property type="entry name" value="Lnb_N"/>
    <property type="match status" value="1"/>
</dbReference>
<evidence type="ECO:0000256" key="1">
    <source>
        <dbReference type="SAM" id="Phobius"/>
    </source>
</evidence>
<dbReference type="Proteomes" id="UP000245959">
    <property type="component" value="Unassembled WGS sequence"/>
</dbReference>
<reference evidence="3 4" key="1">
    <citation type="submission" date="2018-04" db="EMBL/GenBank/DDBJ databases">
        <title>Genomic Encyclopedia of Type Strains, Phase IV (KMG-IV): sequencing the most valuable type-strain genomes for metagenomic binning, comparative biology and taxonomic classification.</title>
        <authorList>
            <person name="Goeker M."/>
        </authorList>
    </citation>
    <scope>NUCLEOTIDE SEQUENCE [LARGE SCALE GENOMIC DNA]</scope>
    <source>
        <strain evidence="3 4">DSM 14823</strain>
    </source>
</reference>
<dbReference type="OrthoDB" id="274718at2"/>
<keyword evidence="1" id="KW-0472">Membrane</keyword>
<feature type="domain" description="Lnb N-terminal periplasmic" evidence="2">
    <location>
        <begin position="130"/>
        <end position="275"/>
    </location>
</feature>
<keyword evidence="1" id="KW-1133">Transmembrane helix</keyword>
<name>A0A2U1B1Y6_9BACT</name>